<dbReference type="AlphaFoldDB" id="A0AAX4KTX0"/>
<evidence type="ECO:0000256" key="1">
    <source>
        <dbReference type="SAM" id="MobiDB-lite"/>
    </source>
</evidence>
<dbReference type="KEGG" id="ker:91106308"/>
<gene>
    <name evidence="2" type="ORF">V865_007507</name>
</gene>
<dbReference type="RefSeq" id="XP_066087351.1">
    <property type="nucleotide sequence ID" value="XM_066231254.1"/>
</dbReference>
<protein>
    <submittedName>
        <fullName evidence="2">Uncharacterized protein</fullName>
    </submittedName>
</protein>
<sequence length="415" mass="47411">MDHQVATRLSAFTVPVEVAKDLNALKNHVFVYQKPWEFDFPQLKRRAELIKDANARGLKVWPGLSNVTQQSKSYYIVCLDGLPNPKKAGQDVEKWTYITIQQYTELIETCEYQCLTLRKAGRPDPPQGFPMDPREFTEICNEDLLSYRSWQDTKSMLNGWALQIEPETGLTKPSYSERYLAGVHEYNSTRYDEQRCHFRLLQAYKEEDQNRNARPASPEPTEISIPTYISQMSTDPNQYDPPPPLLQRHLPYRLAEIINFVLPPPPGPPSSVATSLRVGHAYATPADDTYRHAMSRWVQATKQARSNRNREGFEEGEVTDEDSDDDTETVRDFRGDSHSEDNAGSEETSTGTESYGYTPSITSSRSDAPSHLAYATDEEESVFVSVSERAYVLMEREYQRRLEAGELEEGEIPED</sequence>
<feature type="compositionally biased region" description="Polar residues" evidence="1">
    <location>
        <begin position="345"/>
        <end position="367"/>
    </location>
</feature>
<accession>A0AAX4KTX0</accession>
<dbReference type="GeneID" id="91106308"/>
<feature type="compositionally biased region" description="Basic and acidic residues" evidence="1">
    <location>
        <begin position="328"/>
        <end position="341"/>
    </location>
</feature>
<proteinExistence type="predicted"/>
<dbReference type="EMBL" id="CP144090">
    <property type="protein sequence ID" value="WWD09384.1"/>
    <property type="molecule type" value="Genomic_DNA"/>
</dbReference>
<organism evidence="2 3">
    <name type="scientific">Kwoniella europaea PYCC6329</name>
    <dbReference type="NCBI Taxonomy" id="1423913"/>
    <lineage>
        <taxon>Eukaryota</taxon>
        <taxon>Fungi</taxon>
        <taxon>Dikarya</taxon>
        <taxon>Basidiomycota</taxon>
        <taxon>Agaricomycotina</taxon>
        <taxon>Tremellomycetes</taxon>
        <taxon>Tremellales</taxon>
        <taxon>Cryptococcaceae</taxon>
        <taxon>Kwoniella</taxon>
    </lineage>
</organism>
<reference evidence="2 3" key="1">
    <citation type="submission" date="2024-01" db="EMBL/GenBank/DDBJ databases">
        <title>Comparative genomics of Cryptococcus and Kwoniella reveals pathogenesis evolution and contrasting modes of karyotype evolution via chromosome fusion or intercentromeric recombination.</title>
        <authorList>
            <person name="Coelho M.A."/>
            <person name="David-Palma M."/>
            <person name="Shea T."/>
            <person name="Bowers K."/>
            <person name="McGinley-Smith S."/>
            <person name="Mohammad A.W."/>
            <person name="Gnirke A."/>
            <person name="Yurkov A.M."/>
            <person name="Nowrousian M."/>
            <person name="Sun S."/>
            <person name="Cuomo C.A."/>
            <person name="Heitman J."/>
        </authorList>
    </citation>
    <scope>NUCLEOTIDE SEQUENCE [LARGE SCALE GENOMIC DNA]</scope>
    <source>
        <strain evidence="2 3">PYCC6329</strain>
    </source>
</reference>
<evidence type="ECO:0000313" key="2">
    <source>
        <dbReference type="EMBL" id="WWD09384.1"/>
    </source>
</evidence>
<dbReference type="Proteomes" id="UP001358614">
    <property type="component" value="Chromosome 2"/>
</dbReference>
<keyword evidence="3" id="KW-1185">Reference proteome</keyword>
<name>A0AAX4KTX0_9TREE</name>
<feature type="compositionally biased region" description="Acidic residues" evidence="1">
    <location>
        <begin position="314"/>
        <end position="327"/>
    </location>
</feature>
<evidence type="ECO:0000313" key="3">
    <source>
        <dbReference type="Proteomes" id="UP001358614"/>
    </source>
</evidence>
<feature type="region of interest" description="Disordered" evidence="1">
    <location>
        <begin position="301"/>
        <end position="381"/>
    </location>
</feature>